<feature type="transmembrane region" description="Helical" evidence="1">
    <location>
        <begin position="117"/>
        <end position="135"/>
    </location>
</feature>
<dbReference type="OrthoDB" id="998154at2"/>
<gene>
    <name evidence="2" type="ORF">SAMN05444362_1127</name>
</gene>
<name>A0A1M5FIM7_9BACT</name>
<keyword evidence="1" id="KW-1133">Transmembrane helix</keyword>
<dbReference type="EMBL" id="FQUC01000012">
    <property type="protein sequence ID" value="SHF91269.1"/>
    <property type="molecule type" value="Genomic_DNA"/>
</dbReference>
<keyword evidence="3" id="KW-1185">Reference proteome</keyword>
<evidence type="ECO:0000256" key="1">
    <source>
        <dbReference type="SAM" id="Phobius"/>
    </source>
</evidence>
<organism evidence="2 3">
    <name type="scientific">Dysgonomonas macrotermitis</name>
    <dbReference type="NCBI Taxonomy" id="1346286"/>
    <lineage>
        <taxon>Bacteria</taxon>
        <taxon>Pseudomonadati</taxon>
        <taxon>Bacteroidota</taxon>
        <taxon>Bacteroidia</taxon>
        <taxon>Bacteroidales</taxon>
        <taxon>Dysgonomonadaceae</taxon>
        <taxon>Dysgonomonas</taxon>
    </lineage>
</organism>
<feature type="transmembrane region" description="Helical" evidence="1">
    <location>
        <begin position="60"/>
        <end position="80"/>
    </location>
</feature>
<dbReference type="RefSeq" id="WP_074877042.1">
    <property type="nucleotide sequence ID" value="NZ_BBXL01000011.1"/>
</dbReference>
<proteinExistence type="predicted"/>
<dbReference type="STRING" id="1346286.SAMN05444362_1127"/>
<sequence>MSKYTVLLVCILLNLIVGNSILFFGTDSPNYYLMVGMSVACISGYCVLYCAFPIEKMPVPVLLLLSVLTCIVIELLGCFIASSLTSLEQARIISLGDIFINNIVGLVLGILGNILMFPVTIVLGVANFGLLLFYVRGVKKSTVNLSCQDPFRN</sequence>
<feature type="transmembrane region" description="Helical" evidence="1">
    <location>
        <begin position="6"/>
        <end position="24"/>
    </location>
</feature>
<evidence type="ECO:0000313" key="3">
    <source>
        <dbReference type="Proteomes" id="UP000184480"/>
    </source>
</evidence>
<keyword evidence="1" id="KW-0812">Transmembrane</keyword>
<keyword evidence="1" id="KW-0472">Membrane</keyword>
<reference evidence="3" key="1">
    <citation type="submission" date="2016-11" db="EMBL/GenBank/DDBJ databases">
        <authorList>
            <person name="Varghese N."/>
            <person name="Submissions S."/>
        </authorList>
    </citation>
    <scope>NUCLEOTIDE SEQUENCE [LARGE SCALE GENOMIC DNA]</scope>
    <source>
        <strain evidence="3">DSM 27370</strain>
    </source>
</reference>
<protein>
    <submittedName>
        <fullName evidence="2">Uncharacterized protein</fullName>
    </submittedName>
</protein>
<feature type="transmembrane region" description="Helical" evidence="1">
    <location>
        <begin position="31"/>
        <end position="54"/>
    </location>
</feature>
<dbReference type="Proteomes" id="UP000184480">
    <property type="component" value="Unassembled WGS sequence"/>
</dbReference>
<evidence type="ECO:0000313" key="2">
    <source>
        <dbReference type="EMBL" id="SHF91269.1"/>
    </source>
</evidence>
<accession>A0A1M5FIM7</accession>
<dbReference type="AlphaFoldDB" id="A0A1M5FIM7"/>